<keyword evidence="3" id="KW-1185">Reference proteome</keyword>
<evidence type="ECO:0000313" key="2">
    <source>
        <dbReference type="EMBL" id="QDZ38792.1"/>
    </source>
</evidence>
<accession>A0A5B8NHX4</accession>
<dbReference type="Proteomes" id="UP000318453">
    <property type="component" value="Chromosome"/>
</dbReference>
<dbReference type="PANTHER" id="PTHR34351">
    <property type="entry name" value="SLR1927 PROTEIN-RELATED"/>
    <property type="match status" value="1"/>
</dbReference>
<proteinExistence type="predicted"/>
<dbReference type="AlphaFoldDB" id="A0A5B8NHX4"/>
<dbReference type="KEGG" id="enn:FRE64_01850"/>
<dbReference type="EMBL" id="CP042326">
    <property type="protein sequence ID" value="QDZ38792.1"/>
    <property type="molecule type" value="Genomic_DNA"/>
</dbReference>
<reference evidence="2" key="1">
    <citation type="submission" date="2019-08" db="EMBL/GenBank/DDBJ databases">
        <title>Carotenoids and Carotenoid Binding Proteins in the Halophilic Cyanobacterium Euhalothece sp. ZM00.</title>
        <authorList>
            <person name="Cho S.M."/>
            <person name="Song J.Y."/>
            <person name="Park Y.-I."/>
        </authorList>
    </citation>
    <scope>NUCLEOTIDE SEQUENCE [LARGE SCALE GENOMIC DNA]</scope>
    <source>
        <strain evidence="2">Z-M001</strain>
    </source>
</reference>
<keyword evidence="1" id="KW-0812">Transmembrane</keyword>
<dbReference type="PANTHER" id="PTHR34351:SF1">
    <property type="entry name" value="SLR1927 PROTEIN"/>
    <property type="match status" value="1"/>
</dbReference>
<evidence type="ECO:0000313" key="3">
    <source>
        <dbReference type="Proteomes" id="UP000318453"/>
    </source>
</evidence>
<sequence length="376" mass="42162">MLPRFQNWLETRFSSPSYGGLVLLLIAISFFGAATNTMVGWLYVLSGLIFALLGLAAVLPPRALKSLQVQRSPIYPVSAGDELTLELIITNPTRQSKTLLQVIDCVPEGLGKPPKRAIENLPPQESYSWIYSLKVVQRGIYHWSQVDLRSATPLGLFWSRRSREVTAKAIVYPLVLPLKQCSLLDTLGQEDSDQFPQEKRFQSANIGLTRGVRPYRKGDPPRLIHWRSTARFGELRVREMELSVGGQDVVICLNSAISWQPEVFEDAVIAVASLYFYAYRSQLNVKLWTARSGLISSQQGVLESLAAVTFSETRENNPPPLPLIWVTCDMTEVNDLPRGSRWLLFTEEENVAVDSGFSGLTINSAERLKPQLERIV</sequence>
<feature type="transmembrane region" description="Helical" evidence="1">
    <location>
        <begin position="12"/>
        <end position="34"/>
    </location>
</feature>
<keyword evidence="1" id="KW-1133">Transmembrane helix</keyword>
<name>A0A5B8NHX4_9CHRO</name>
<gene>
    <name evidence="2" type="ORF">FRE64_01850</name>
</gene>
<dbReference type="RefSeq" id="WP_146294403.1">
    <property type="nucleotide sequence ID" value="NZ_CP042326.1"/>
</dbReference>
<organism evidence="2 3">
    <name type="scientific">Euhalothece natronophila Z-M001</name>
    <dbReference type="NCBI Taxonomy" id="522448"/>
    <lineage>
        <taxon>Bacteria</taxon>
        <taxon>Bacillati</taxon>
        <taxon>Cyanobacteriota</taxon>
        <taxon>Cyanophyceae</taxon>
        <taxon>Oscillatoriophycideae</taxon>
        <taxon>Chroococcales</taxon>
        <taxon>Halothecacae</taxon>
        <taxon>Halothece cluster</taxon>
        <taxon>Euhalothece</taxon>
    </lineage>
</organism>
<keyword evidence="1" id="KW-0472">Membrane</keyword>
<protein>
    <submittedName>
        <fullName evidence="2">DUF58 domain-containing protein</fullName>
    </submittedName>
</protein>
<feature type="transmembrane region" description="Helical" evidence="1">
    <location>
        <begin position="40"/>
        <end position="59"/>
    </location>
</feature>
<dbReference type="OrthoDB" id="9778037at2"/>
<evidence type="ECO:0000256" key="1">
    <source>
        <dbReference type="SAM" id="Phobius"/>
    </source>
</evidence>